<organism evidence="2 3">
    <name type="scientific">Dendrothele bispora (strain CBS 962.96)</name>
    <dbReference type="NCBI Taxonomy" id="1314807"/>
    <lineage>
        <taxon>Eukaryota</taxon>
        <taxon>Fungi</taxon>
        <taxon>Dikarya</taxon>
        <taxon>Basidiomycota</taxon>
        <taxon>Agaricomycotina</taxon>
        <taxon>Agaricomycetes</taxon>
        <taxon>Agaricomycetidae</taxon>
        <taxon>Agaricales</taxon>
        <taxon>Agaricales incertae sedis</taxon>
        <taxon>Dendrothele</taxon>
    </lineage>
</organism>
<dbReference type="OrthoDB" id="5946233at2759"/>
<dbReference type="Pfam" id="PF24764">
    <property type="entry name" value="rva_4"/>
    <property type="match status" value="1"/>
</dbReference>
<dbReference type="InterPro" id="IPR058913">
    <property type="entry name" value="Integrase_dom_put"/>
</dbReference>
<dbReference type="PANTHER" id="PTHR46177">
    <property type="entry name" value="INTEGRASE CATALYTIC DOMAIN-CONTAINING PROTEIN"/>
    <property type="match status" value="1"/>
</dbReference>
<keyword evidence="3" id="KW-1185">Reference proteome</keyword>
<evidence type="ECO:0000313" key="3">
    <source>
        <dbReference type="Proteomes" id="UP000297245"/>
    </source>
</evidence>
<evidence type="ECO:0000259" key="1">
    <source>
        <dbReference type="Pfam" id="PF24764"/>
    </source>
</evidence>
<name>A0A4S8L0T5_DENBC</name>
<dbReference type="EMBL" id="ML179776">
    <property type="protein sequence ID" value="THU81843.1"/>
    <property type="molecule type" value="Genomic_DNA"/>
</dbReference>
<sequence length="343" mass="41045">MIAPIADVEDVIKRLWTRRKTDQEILNALLTRHIDTAKYGLGITRFRKMRKALGLLGTRQQGHTVDSISDAMVQLRCQYPKAGRHELHHLLFHEHGIRASRSIRAIEDWCHQWEPDLVRARRKHRLKRKRFWAAGVNDMWCVDQHDKWKRFGLALHTGMDPFSGKIKWLKVWWTNNNPRLIFRYYLECIKKDEYTYLITQSDPGSENFCLAKGHTFIRQALDSSLHGTLQHRWMREKKNIPPEILWSNLRRRWTPTGYKNLNFIESIRYDPKDPLQYNVFKWIFIPWIQQELDAYATRINSTRKRHQKDKILPQGAPDDIEEFPEEFGCLDFHVSLIFYFHNS</sequence>
<evidence type="ECO:0000313" key="2">
    <source>
        <dbReference type="EMBL" id="THU81843.1"/>
    </source>
</evidence>
<accession>A0A4S8L0T5</accession>
<proteinExistence type="predicted"/>
<dbReference type="Proteomes" id="UP000297245">
    <property type="component" value="Unassembled WGS sequence"/>
</dbReference>
<dbReference type="PANTHER" id="PTHR46177:SF1">
    <property type="entry name" value="INTEGRASE CATALYTIC DOMAIN-CONTAINING PROTEIN"/>
    <property type="match status" value="1"/>
</dbReference>
<gene>
    <name evidence="2" type="ORF">K435DRAFT_692761</name>
</gene>
<protein>
    <recommendedName>
        <fullName evidence="1">Integrase core domain-containing protein</fullName>
    </recommendedName>
</protein>
<feature type="domain" description="Integrase core" evidence="1">
    <location>
        <begin position="135"/>
        <end position="309"/>
    </location>
</feature>
<reference evidence="2 3" key="1">
    <citation type="journal article" date="2019" name="Nat. Ecol. Evol.">
        <title>Megaphylogeny resolves global patterns of mushroom evolution.</title>
        <authorList>
            <person name="Varga T."/>
            <person name="Krizsan K."/>
            <person name="Foldi C."/>
            <person name="Dima B."/>
            <person name="Sanchez-Garcia M."/>
            <person name="Sanchez-Ramirez S."/>
            <person name="Szollosi G.J."/>
            <person name="Szarkandi J.G."/>
            <person name="Papp V."/>
            <person name="Albert L."/>
            <person name="Andreopoulos W."/>
            <person name="Angelini C."/>
            <person name="Antonin V."/>
            <person name="Barry K.W."/>
            <person name="Bougher N.L."/>
            <person name="Buchanan P."/>
            <person name="Buyck B."/>
            <person name="Bense V."/>
            <person name="Catcheside P."/>
            <person name="Chovatia M."/>
            <person name="Cooper J."/>
            <person name="Damon W."/>
            <person name="Desjardin D."/>
            <person name="Finy P."/>
            <person name="Geml J."/>
            <person name="Haridas S."/>
            <person name="Hughes K."/>
            <person name="Justo A."/>
            <person name="Karasinski D."/>
            <person name="Kautmanova I."/>
            <person name="Kiss B."/>
            <person name="Kocsube S."/>
            <person name="Kotiranta H."/>
            <person name="LaButti K.M."/>
            <person name="Lechner B.E."/>
            <person name="Liimatainen K."/>
            <person name="Lipzen A."/>
            <person name="Lukacs Z."/>
            <person name="Mihaltcheva S."/>
            <person name="Morgado L.N."/>
            <person name="Niskanen T."/>
            <person name="Noordeloos M.E."/>
            <person name="Ohm R.A."/>
            <person name="Ortiz-Santana B."/>
            <person name="Ovrebo C."/>
            <person name="Racz N."/>
            <person name="Riley R."/>
            <person name="Savchenko A."/>
            <person name="Shiryaev A."/>
            <person name="Soop K."/>
            <person name="Spirin V."/>
            <person name="Szebenyi C."/>
            <person name="Tomsovsky M."/>
            <person name="Tulloss R.E."/>
            <person name="Uehling J."/>
            <person name="Grigoriev I.V."/>
            <person name="Vagvolgyi C."/>
            <person name="Papp T."/>
            <person name="Martin F.M."/>
            <person name="Miettinen O."/>
            <person name="Hibbett D.S."/>
            <person name="Nagy L.G."/>
        </authorList>
    </citation>
    <scope>NUCLEOTIDE SEQUENCE [LARGE SCALE GENOMIC DNA]</scope>
    <source>
        <strain evidence="2 3">CBS 962.96</strain>
    </source>
</reference>
<dbReference type="AlphaFoldDB" id="A0A4S8L0T5"/>